<dbReference type="FunFam" id="3.40.50.360:FF:000001">
    <property type="entry name" value="NAD(P)H dehydrogenase (Quinone) FQR1-like"/>
    <property type="match status" value="1"/>
</dbReference>
<dbReference type="SUPFAM" id="SSF52218">
    <property type="entry name" value="Flavoproteins"/>
    <property type="match status" value="1"/>
</dbReference>
<dbReference type="EMBL" id="JABXXO010000009">
    <property type="protein sequence ID" value="KAF7770832.1"/>
    <property type="molecule type" value="Genomic_DNA"/>
</dbReference>
<reference evidence="3 4" key="1">
    <citation type="journal article" name="Sci. Rep.">
        <title>Telomere-to-telomere assembled and centromere annotated genomes of the two main subspecies of the button mushroom Agaricus bisporus reveal especially polymorphic chromosome ends.</title>
        <authorList>
            <person name="Sonnenberg A.S.M."/>
            <person name="Sedaghat-Telgerd N."/>
            <person name="Lavrijssen B."/>
            <person name="Ohm R.A."/>
            <person name="Hendrickx P.M."/>
            <person name="Scholtmeijer K."/>
            <person name="Baars J.J.P."/>
            <person name="van Peer A."/>
        </authorList>
    </citation>
    <scope>NUCLEOTIDE SEQUENCE [LARGE SCALE GENOMIC DNA]</scope>
    <source>
        <strain evidence="3 4">H119_p4</strain>
    </source>
</reference>
<accession>A0A8H7F080</accession>
<dbReference type="PROSITE" id="PS50902">
    <property type="entry name" value="FLAVODOXIN_LIKE"/>
    <property type="match status" value="1"/>
</dbReference>
<dbReference type="AlphaFoldDB" id="A0A8H7F080"/>
<comment type="caution">
    <text evidence="3">The sequence shown here is derived from an EMBL/GenBank/DDBJ whole genome shotgun (WGS) entry which is preliminary data.</text>
</comment>
<dbReference type="NCBIfam" id="TIGR01755">
    <property type="entry name" value="flav_wrbA"/>
    <property type="match status" value="1"/>
</dbReference>
<dbReference type="NCBIfam" id="NF002999">
    <property type="entry name" value="PRK03767.1"/>
    <property type="match status" value="1"/>
</dbReference>
<name>A0A8H7F080_AGABI</name>
<sequence length="239" mass="25564">MSRPPRIAIIIYSMYNHIAELAEAEKKGIEDAGGQATIFKVEETLEEKVLEKMHVPKGDGRMSNSYPVASNETLENHDAFLFGIPTRYGNMPAQIKTFWDRTGSLWVNSKLAGKFAGVFVSTGGLGGGQEETGYSILSTLVHHGIVFVPFGYSHAFEDLSNIKEVHGGSAVGAGTIAGSDGSRRPSSLELGMAEKQGKGFYNLVSRVKFDQGLERPGEDGVNAGAADTDNVAYGSTSVN</sequence>
<dbReference type="Gene3D" id="3.40.50.360">
    <property type="match status" value="1"/>
</dbReference>
<evidence type="ECO:0000256" key="1">
    <source>
        <dbReference type="ARBA" id="ARBA00006961"/>
    </source>
</evidence>
<dbReference type="Proteomes" id="UP000629468">
    <property type="component" value="Unassembled WGS sequence"/>
</dbReference>
<dbReference type="OMA" id="HHGMLIM"/>
<dbReference type="GO" id="GO:0003955">
    <property type="term" value="F:NAD(P)H dehydrogenase (quinone) activity"/>
    <property type="evidence" value="ECO:0007669"/>
    <property type="project" value="InterPro"/>
</dbReference>
<dbReference type="InterPro" id="IPR008254">
    <property type="entry name" value="Flavodoxin/NO_synth"/>
</dbReference>
<dbReference type="GO" id="GO:0010181">
    <property type="term" value="F:FMN binding"/>
    <property type="evidence" value="ECO:0007669"/>
    <property type="project" value="InterPro"/>
</dbReference>
<feature type="domain" description="Flavodoxin-like" evidence="2">
    <location>
        <begin position="7"/>
        <end position="200"/>
    </location>
</feature>
<organism evidence="3 4">
    <name type="scientific">Agaricus bisporus var. burnettii</name>
    <dbReference type="NCBI Taxonomy" id="192524"/>
    <lineage>
        <taxon>Eukaryota</taxon>
        <taxon>Fungi</taxon>
        <taxon>Dikarya</taxon>
        <taxon>Basidiomycota</taxon>
        <taxon>Agaricomycotina</taxon>
        <taxon>Agaricomycetes</taxon>
        <taxon>Agaricomycetidae</taxon>
        <taxon>Agaricales</taxon>
        <taxon>Agaricineae</taxon>
        <taxon>Agaricaceae</taxon>
        <taxon>Agaricus</taxon>
    </lineage>
</organism>
<dbReference type="PANTHER" id="PTHR30546:SF23">
    <property type="entry name" value="FLAVOPROTEIN-LIKE PROTEIN YCP4-RELATED"/>
    <property type="match status" value="1"/>
</dbReference>
<evidence type="ECO:0000313" key="4">
    <source>
        <dbReference type="Proteomes" id="UP000629468"/>
    </source>
</evidence>
<dbReference type="InterPro" id="IPR005025">
    <property type="entry name" value="FMN_Rdtase-like_dom"/>
</dbReference>
<protein>
    <submittedName>
        <fullName evidence="3">CAZyme family AA6</fullName>
    </submittedName>
</protein>
<evidence type="ECO:0000259" key="2">
    <source>
        <dbReference type="PROSITE" id="PS50902"/>
    </source>
</evidence>
<dbReference type="Pfam" id="PF03358">
    <property type="entry name" value="FMN_red"/>
    <property type="match status" value="1"/>
</dbReference>
<dbReference type="PANTHER" id="PTHR30546">
    <property type="entry name" value="FLAVODOXIN-RELATED PROTEIN WRBA-RELATED"/>
    <property type="match status" value="1"/>
</dbReference>
<evidence type="ECO:0000313" key="3">
    <source>
        <dbReference type="EMBL" id="KAF7770832.1"/>
    </source>
</evidence>
<dbReference type="InterPro" id="IPR010089">
    <property type="entry name" value="Flavoprotein_WrbA-like"/>
</dbReference>
<comment type="similarity">
    <text evidence="1">Belongs to the WrbA family.</text>
</comment>
<gene>
    <name evidence="3" type="ORF">Agabi119p4_6806</name>
</gene>
<dbReference type="GO" id="GO:0016020">
    <property type="term" value="C:membrane"/>
    <property type="evidence" value="ECO:0007669"/>
    <property type="project" value="TreeGrafter"/>
</dbReference>
<dbReference type="InterPro" id="IPR029039">
    <property type="entry name" value="Flavoprotein-like_sf"/>
</dbReference>
<proteinExistence type="inferred from homology"/>